<keyword evidence="1" id="KW-0732">Signal</keyword>
<feature type="chain" id="PRO_5038350385" evidence="1">
    <location>
        <begin position="24"/>
        <end position="229"/>
    </location>
</feature>
<dbReference type="PROSITE" id="PS51257">
    <property type="entry name" value="PROKAR_LIPOPROTEIN"/>
    <property type="match status" value="1"/>
</dbReference>
<accession>A0A7I7WWY7</accession>
<reference evidence="3 4" key="1">
    <citation type="journal article" date="2019" name="Emerg. Microbes Infect.">
        <title>Comprehensive subspecies identification of 175 nontuberculous mycobacteria species based on 7547 genomic profiles.</title>
        <authorList>
            <person name="Matsumoto Y."/>
            <person name="Kinjo T."/>
            <person name="Motooka D."/>
            <person name="Nabeya D."/>
            <person name="Jung N."/>
            <person name="Uechi K."/>
            <person name="Horii T."/>
            <person name="Iida T."/>
            <person name="Fujita J."/>
            <person name="Nakamura S."/>
        </authorList>
    </citation>
    <scope>NUCLEOTIDE SEQUENCE [LARGE SCALE GENOMIC DNA]</scope>
    <source>
        <strain evidence="3 4">JCM 13571</strain>
    </source>
</reference>
<evidence type="ECO:0000313" key="3">
    <source>
        <dbReference type="EMBL" id="BBZ21630.1"/>
    </source>
</evidence>
<dbReference type="KEGG" id="mhib:MHIB_00480"/>
<keyword evidence="4" id="KW-1185">Reference proteome</keyword>
<dbReference type="Pfam" id="PF14032">
    <property type="entry name" value="PknH_C"/>
    <property type="match status" value="1"/>
</dbReference>
<dbReference type="Proteomes" id="UP000467260">
    <property type="component" value="Chromosome"/>
</dbReference>
<sequence length="229" mass="25057">MRLRHAGLVSVLMLACAVLTDCARVTGGVAIPADRDGPRPVTAAMLPELLLKATTVSDIMGAGGMRVQDSRSRMFDSGRQFPDHSCLVAWMPAEKTVYGDADWTATLVQSLTEYSHDHFVIQAATVFATRDAARDFFGMTARQWSPCGERTFGTVKNDRPDTSWTFDPVTDVDWTLWMTQHQDGSAGWSCQRALRVTNNVAIDVLACKLYVSDEAVTIANGIDARLPSV</sequence>
<proteinExistence type="predicted"/>
<organism evidence="3 4">
    <name type="scientific">Mycolicibacter hiberniae</name>
    <dbReference type="NCBI Taxonomy" id="29314"/>
    <lineage>
        <taxon>Bacteria</taxon>
        <taxon>Bacillati</taxon>
        <taxon>Actinomycetota</taxon>
        <taxon>Actinomycetes</taxon>
        <taxon>Mycobacteriales</taxon>
        <taxon>Mycobacteriaceae</taxon>
        <taxon>Mycolicibacter</taxon>
    </lineage>
</organism>
<dbReference type="InterPro" id="IPR038232">
    <property type="entry name" value="PknH-like_Extracell_sf"/>
</dbReference>
<feature type="domain" description="PknH-like extracellular" evidence="2">
    <location>
        <begin position="41"/>
        <end position="222"/>
    </location>
</feature>
<protein>
    <submittedName>
        <fullName evidence="3">Sensor domain-containing protein</fullName>
    </submittedName>
</protein>
<gene>
    <name evidence="3" type="primary">lppH_1</name>
    <name evidence="3" type="ORF">MHIB_00480</name>
</gene>
<evidence type="ECO:0000313" key="4">
    <source>
        <dbReference type="Proteomes" id="UP000467260"/>
    </source>
</evidence>
<name>A0A7I7WWY7_9MYCO</name>
<evidence type="ECO:0000259" key="2">
    <source>
        <dbReference type="Pfam" id="PF14032"/>
    </source>
</evidence>
<dbReference type="EMBL" id="AP022609">
    <property type="protein sequence ID" value="BBZ21630.1"/>
    <property type="molecule type" value="Genomic_DNA"/>
</dbReference>
<dbReference type="Gene3D" id="3.40.1000.70">
    <property type="entry name" value="PknH-like extracellular domain"/>
    <property type="match status" value="1"/>
</dbReference>
<dbReference type="InterPro" id="IPR026954">
    <property type="entry name" value="PknH-like_Extracell"/>
</dbReference>
<evidence type="ECO:0000256" key="1">
    <source>
        <dbReference type="SAM" id="SignalP"/>
    </source>
</evidence>
<dbReference type="AlphaFoldDB" id="A0A7I7WWY7"/>
<feature type="signal peptide" evidence="1">
    <location>
        <begin position="1"/>
        <end position="23"/>
    </location>
</feature>